<evidence type="ECO:0000256" key="5">
    <source>
        <dbReference type="ARBA" id="ARBA00022856"/>
    </source>
</evidence>
<dbReference type="InterPro" id="IPR018456">
    <property type="entry name" value="PTR2_symporter_CS"/>
</dbReference>
<protein>
    <submittedName>
        <fullName evidence="10">Amino acid/peptide transporter</fullName>
    </submittedName>
</protein>
<evidence type="ECO:0000256" key="8">
    <source>
        <dbReference type="RuleBase" id="RU003755"/>
    </source>
</evidence>
<keyword evidence="6 9" id="KW-1133">Transmembrane helix</keyword>
<dbReference type="InterPro" id="IPR036259">
    <property type="entry name" value="MFS_trans_sf"/>
</dbReference>
<feature type="transmembrane region" description="Helical" evidence="9">
    <location>
        <begin position="469"/>
        <end position="490"/>
    </location>
</feature>
<evidence type="ECO:0000256" key="2">
    <source>
        <dbReference type="ARBA" id="ARBA00022448"/>
    </source>
</evidence>
<dbReference type="GO" id="GO:1904680">
    <property type="term" value="F:peptide transmembrane transporter activity"/>
    <property type="evidence" value="ECO:0007669"/>
    <property type="project" value="InterPro"/>
</dbReference>
<feature type="transmembrane region" description="Helical" evidence="9">
    <location>
        <begin position="439"/>
        <end position="457"/>
    </location>
</feature>
<evidence type="ECO:0000256" key="9">
    <source>
        <dbReference type="SAM" id="Phobius"/>
    </source>
</evidence>
<dbReference type="InterPro" id="IPR050171">
    <property type="entry name" value="MFS_Transporters"/>
</dbReference>
<dbReference type="eggNOG" id="COG3104">
    <property type="taxonomic scope" value="Bacteria"/>
</dbReference>
<feature type="transmembrane region" description="Helical" evidence="9">
    <location>
        <begin position="257"/>
        <end position="275"/>
    </location>
</feature>
<dbReference type="GO" id="GO:0005886">
    <property type="term" value="C:plasma membrane"/>
    <property type="evidence" value="ECO:0007669"/>
    <property type="project" value="UniProtKB-SubCell"/>
</dbReference>
<feature type="transmembrane region" description="Helical" evidence="9">
    <location>
        <begin position="230"/>
        <end position="251"/>
    </location>
</feature>
<evidence type="ECO:0000256" key="1">
    <source>
        <dbReference type="ARBA" id="ARBA00004651"/>
    </source>
</evidence>
<evidence type="ECO:0000313" key="11">
    <source>
        <dbReference type="Proteomes" id="UP000025171"/>
    </source>
</evidence>
<evidence type="ECO:0000256" key="4">
    <source>
        <dbReference type="ARBA" id="ARBA00022692"/>
    </source>
</evidence>
<comment type="caution">
    <text evidence="10">The sequence shown here is derived from an EMBL/GenBank/DDBJ whole genome shotgun (WGS) entry which is preliminary data.</text>
</comment>
<feature type="transmembrane region" description="Helical" evidence="9">
    <location>
        <begin position="62"/>
        <end position="83"/>
    </location>
</feature>
<feature type="transmembrane region" description="Helical" evidence="9">
    <location>
        <begin position="326"/>
        <end position="346"/>
    </location>
</feature>
<gene>
    <name evidence="10" type="ORF">HJO_00805</name>
</gene>
<dbReference type="PROSITE" id="PS01023">
    <property type="entry name" value="PTR2_2"/>
    <property type="match status" value="1"/>
</dbReference>
<feature type="transmembrane region" description="Helical" evidence="9">
    <location>
        <begin position="37"/>
        <end position="56"/>
    </location>
</feature>
<feature type="transmembrane region" description="Helical" evidence="9">
    <location>
        <begin position="544"/>
        <end position="567"/>
    </location>
</feature>
<dbReference type="Gene3D" id="1.20.1250.20">
    <property type="entry name" value="MFS general substrate transporter like domains"/>
    <property type="match status" value="2"/>
</dbReference>
<sequence length="583" mass="63173">MTDTPVSTTDPVANDHSFFGHPKGLLILFLTEMWERFSYYGMRGLLIIYLTQHFLFSDEKSALIYGAYTALVYVMTIIGGTLADRYLGQRKAVTFGAVLLVLGHFGMAFEGSGSQQIATINGGEYTLTLDGRGGDANQIIVQGDKTSLISFDNETNELVIAEPDVMGLPERIDRSTYDTKIIQQDLYKNILFLSLALIIAGVGFLKANISTIVGALYGVGDARRDSGFTLFYMGINLGAFLSSITCGILGIVYGWAWGFGLAGIGMLAGLMVFLWGQKFLGGRADPPDAEKLKKSVLGPINVEWACYLAGLLMIGVSMLLVMNEEIVGGILGPIGILMFLFLVGYAILRLKGTERNRMFAAIYFVLAQIPFWALFEQAGSSLNLFTDRLVDRTLLGWSVPAPVFQSLNAAFIFIFAPIIAWLWIWLAKRKWEPSTPVKFAIGVFGVGLGFLALVAGIQTVGPAAMTPVLFIFLVYWIHTMAELMLSPVGLSAVTKLAPPQVVGMTMGAWFLYSGLSNFLAGVIARSTGSETIGGQLTDVAAAKATYVSVYSTVGMYGIGIAVLMLLVSPVIKNWMKTDDGTMV</sequence>
<dbReference type="SUPFAM" id="SSF103473">
    <property type="entry name" value="MFS general substrate transporter"/>
    <property type="match status" value="1"/>
</dbReference>
<comment type="similarity">
    <text evidence="8">Belongs to the major facilitator superfamily. Proton-dependent oligopeptide transporter (POT/PTR) (TC 2.A.17) family.</text>
</comment>
<keyword evidence="5" id="KW-0653">Protein transport</keyword>
<feature type="transmembrane region" description="Helical" evidence="9">
    <location>
        <begin position="407"/>
        <end position="427"/>
    </location>
</feature>
<dbReference type="AlphaFoldDB" id="A0A059FT55"/>
<organism evidence="10 11">
    <name type="scientific">Hyphomonas johnsonii MHS-2</name>
    <dbReference type="NCBI Taxonomy" id="1280950"/>
    <lineage>
        <taxon>Bacteria</taxon>
        <taxon>Pseudomonadati</taxon>
        <taxon>Pseudomonadota</taxon>
        <taxon>Alphaproteobacteria</taxon>
        <taxon>Hyphomonadales</taxon>
        <taxon>Hyphomonadaceae</taxon>
        <taxon>Hyphomonas</taxon>
    </lineage>
</organism>
<accession>A0A059FT55</accession>
<feature type="transmembrane region" description="Helical" evidence="9">
    <location>
        <begin position="296"/>
        <end position="320"/>
    </location>
</feature>
<evidence type="ECO:0000256" key="3">
    <source>
        <dbReference type="ARBA" id="ARBA00022475"/>
    </source>
</evidence>
<dbReference type="Proteomes" id="UP000025171">
    <property type="component" value="Unassembled WGS sequence"/>
</dbReference>
<keyword evidence="7 9" id="KW-0472">Membrane</keyword>
<keyword evidence="4 8" id="KW-0812">Transmembrane</keyword>
<evidence type="ECO:0000256" key="7">
    <source>
        <dbReference type="ARBA" id="ARBA00023136"/>
    </source>
</evidence>
<evidence type="ECO:0000313" key="10">
    <source>
        <dbReference type="EMBL" id="KCZ93870.1"/>
    </source>
</evidence>
<feature type="transmembrane region" description="Helical" evidence="9">
    <location>
        <begin position="502"/>
        <end position="524"/>
    </location>
</feature>
<keyword evidence="5" id="KW-0571">Peptide transport</keyword>
<dbReference type="PATRIC" id="fig|1280950.3.peg.162"/>
<dbReference type="InterPro" id="IPR000109">
    <property type="entry name" value="POT_fam"/>
</dbReference>
<comment type="subcellular location">
    <subcellularLocation>
        <location evidence="1">Cell membrane</location>
        <topology evidence="1">Multi-pass membrane protein</topology>
    </subcellularLocation>
    <subcellularLocation>
        <location evidence="8">Membrane</location>
        <topology evidence="8">Multi-pass membrane protein</topology>
    </subcellularLocation>
</comment>
<dbReference type="NCBIfam" id="TIGR00924">
    <property type="entry name" value="yjdL_sub1_fam"/>
    <property type="match status" value="1"/>
</dbReference>
<dbReference type="PANTHER" id="PTHR23517">
    <property type="entry name" value="RESISTANCE PROTEIN MDTM, PUTATIVE-RELATED-RELATED"/>
    <property type="match status" value="1"/>
</dbReference>
<dbReference type="EMBL" id="ARYK01000001">
    <property type="protein sequence ID" value="KCZ93870.1"/>
    <property type="molecule type" value="Genomic_DNA"/>
</dbReference>
<feature type="transmembrane region" description="Helical" evidence="9">
    <location>
        <begin position="92"/>
        <end position="109"/>
    </location>
</feature>
<dbReference type="InterPro" id="IPR005279">
    <property type="entry name" value="Dipep/tripep_permease"/>
</dbReference>
<keyword evidence="3" id="KW-1003">Cell membrane</keyword>
<feature type="transmembrane region" description="Helical" evidence="9">
    <location>
        <begin position="190"/>
        <end position="218"/>
    </location>
</feature>
<dbReference type="GO" id="GO:0006857">
    <property type="term" value="P:oligopeptide transport"/>
    <property type="evidence" value="ECO:0007669"/>
    <property type="project" value="InterPro"/>
</dbReference>
<reference evidence="10 11" key="1">
    <citation type="journal article" date="2014" name="Antonie Van Leeuwenhoek">
        <title>Hyphomonas beringensis sp. nov. and Hyphomonas chukchiensis sp. nov., isolated from surface seawater of the Bering Sea and Chukchi Sea.</title>
        <authorList>
            <person name="Li C."/>
            <person name="Lai Q."/>
            <person name="Li G."/>
            <person name="Dong C."/>
            <person name="Wang J."/>
            <person name="Liao Y."/>
            <person name="Shao Z."/>
        </authorList>
    </citation>
    <scope>NUCLEOTIDE SEQUENCE [LARGE SCALE GENOMIC DNA]</scope>
    <source>
        <strain evidence="10 11">MHS-2</strain>
    </source>
</reference>
<proteinExistence type="inferred from homology"/>
<dbReference type="PANTHER" id="PTHR23517:SF15">
    <property type="entry name" value="PROTON-DEPENDENT OLIGOPEPTIDE FAMILY TRANSPORT PROTEIN"/>
    <property type="match status" value="1"/>
</dbReference>
<dbReference type="CDD" id="cd17346">
    <property type="entry name" value="MFS_DtpA_like"/>
    <property type="match status" value="1"/>
</dbReference>
<dbReference type="STRING" id="1280950.HJO_00805"/>
<dbReference type="Pfam" id="PF00854">
    <property type="entry name" value="PTR2"/>
    <property type="match status" value="2"/>
</dbReference>
<name>A0A059FT55_9PROT</name>
<evidence type="ECO:0000256" key="6">
    <source>
        <dbReference type="ARBA" id="ARBA00022989"/>
    </source>
</evidence>
<keyword evidence="2 8" id="KW-0813">Transport</keyword>
<feature type="transmembrane region" description="Helical" evidence="9">
    <location>
        <begin position="358"/>
        <end position="375"/>
    </location>
</feature>
<keyword evidence="11" id="KW-1185">Reference proteome</keyword>